<feature type="coiled-coil region" evidence="1">
    <location>
        <begin position="3"/>
        <end position="60"/>
    </location>
</feature>
<gene>
    <name evidence="2" type="ORF">DWY11_00595</name>
</gene>
<reference evidence="2 3" key="1">
    <citation type="submission" date="2018-08" db="EMBL/GenBank/DDBJ databases">
        <title>A genome reference for cultivated species of the human gut microbiota.</title>
        <authorList>
            <person name="Zou Y."/>
            <person name="Xue W."/>
            <person name="Luo G."/>
        </authorList>
    </citation>
    <scope>NUCLEOTIDE SEQUENCE [LARGE SCALE GENOMIC DNA]</scope>
    <source>
        <strain evidence="2 3">AF24-12</strain>
    </source>
</reference>
<dbReference type="RefSeq" id="WP_117586032.1">
    <property type="nucleotide sequence ID" value="NZ_QRVA01000001.1"/>
</dbReference>
<dbReference type="Proteomes" id="UP000283872">
    <property type="component" value="Unassembled WGS sequence"/>
</dbReference>
<dbReference type="EMBL" id="QRVA01000001">
    <property type="protein sequence ID" value="RGS19757.1"/>
    <property type="molecule type" value="Genomic_DNA"/>
</dbReference>
<name>A0A3E5EC66_9BACT</name>
<dbReference type="CDD" id="cd12208">
    <property type="entry name" value="DIP1984-like"/>
    <property type="match status" value="1"/>
</dbReference>
<keyword evidence="1" id="KW-0175">Coiled coil</keyword>
<dbReference type="Pfam" id="PF20935">
    <property type="entry name" value="DUF6847"/>
    <property type="match status" value="1"/>
</dbReference>
<evidence type="ECO:0000256" key="1">
    <source>
        <dbReference type="SAM" id="Coils"/>
    </source>
</evidence>
<comment type="caution">
    <text evidence="2">The sequence shown here is derived from an EMBL/GenBank/DDBJ whole genome shotgun (WGS) entry which is preliminary data.</text>
</comment>
<accession>A0A3E5EC66</accession>
<dbReference type="NCBIfam" id="NF038048">
    <property type="entry name" value="DIP1984_fam"/>
    <property type="match status" value="1"/>
</dbReference>
<evidence type="ECO:0000313" key="3">
    <source>
        <dbReference type="Proteomes" id="UP000283872"/>
    </source>
</evidence>
<organism evidence="2 3">
    <name type="scientific">Segatella copri</name>
    <dbReference type="NCBI Taxonomy" id="165179"/>
    <lineage>
        <taxon>Bacteria</taxon>
        <taxon>Pseudomonadati</taxon>
        <taxon>Bacteroidota</taxon>
        <taxon>Bacteroidia</taxon>
        <taxon>Bacteroidales</taxon>
        <taxon>Prevotellaceae</taxon>
        <taxon>Segatella</taxon>
    </lineage>
</organism>
<dbReference type="InterPro" id="IPR047741">
    <property type="entry name" value="DIP1984-like"/>
</dbReference>
<evidence type="ECO:0008006" key="4">
    <source>
        <dbReference type="Google" id="ProtNLM"/>
    </source>
</evidence>
<dbReference type="Gene3D" id="6.10.320.10">
    <property type="match status" value="1"/>
</dbReference>
<dbReference type="AlphaFoldDB" id="A0A3E5EC66"/>
<protein>
    <recommendedName>
        <fullName evidence="4">Septicolysin</fullName>
    </recommendedName>
</protein>
<sequence>MKLAEALSIRADLQKRVAQLKERIKESAKVQEGDEPCDNVEELYKELDEALVQLEDLIYRINITNVQIVQDGDSLTRLIAKRDVLSLRVKALKEVVNYVAANDTRFGRNELKYVRTIDIKVLRKEADTYAKQYRELDLKIQSLNWIVDLVDLQDLPR</sequence>
<proteinExistence type="predicted"/>
<evidence type="ECO:0000313" key="2">
    <source>
        <dbReference type="EMBL" id="RGS19757.1"/>
    </source>
</evidence>